<organism evidence="2">
    <name type="scientific">Trypanosoma vivax (strain Y486)</name>
    <dbReference type="NCBI Taxonomy" id="1055687"/>
    <lineage>
        <taxon>Eukaryota</taxon>
        <taxon>Discoba</taxon>
        <taxon>Euglenozoa</taxon>
        <taxon>Kinetoplastea</taxon>
        <taxon>Metakinetoplastina</taxon>
        <taxon>Trypanosomatida</taxon>
        <taxon>Trypanosomatidae</taxon>
        <taxon>Trypanosoma</taxon>
        <taxon>Duttonella</taxon>
    </lineage>
</organism>
<accession>G0TWA6</accession>
<dbReference type="GO" id="GO:0005737">
    <property type="term" value="C:cytoplasm"/>
    <property type="evidence" value="ECO:0007669"/>
    <property type="project" value="TreeGrafter"/>
</dbReference>
<dbReference type="VEuPathDB" id="TriTrypDB:TvY486_0600350"/>
<dbReference type="GO" id="GO:0006406">
    <property type="term" value="P:mRNA export from nucleus"/>
    <property type="evidence" value="ECO:0007669"/>
    <property type="project" value="TreeGrafter"/>
</dbReference>
<dbReference type="PANTHER" id="PTHR12436">
    <property type="entry name" value="80 KDA MCM3-ASSOCIATED PROTEIN"/>
    <property type="match status" value="1"/>
</dbReference>
<sequence length="1551" mass="172111">MMQDALGVRAALSKPPFAAFCEFKVDEPPRRGQLAALCSGGNSANHGDAVCQLPPVEPYGRSAAGLVVEPASLRTPTALEKSMHFLVQHYLRDPHAPVIFLAPFEVWRYLWDRMRQVRTNWVPQLPPVGSELNPSVSSKRQDTLRQGACGECSSKQRTRNESRRRLQWLEFTVAALAVGGANLCRSVEGCRRFMQEKQNFLESIAQCFSDLVLSYRAEQRLRNSEMFSAIILFYGLSQLTKIENRAGFYRVMQVTVNSFSPVNGSASPVTTMVFEPPSSSVDFGSVYRELAYIPCMARSRHVRIALRLIHCWCQREWFRFFYICRNAPLTLLQRAMLTHSFSYARFRAVVDLVTANVVVYGKGRVRGSIAVGELADLLLMRPPHCVELLITMGLGQQLTEDRMYLRVAQQDSSPYITQEQIHRHLEETGGKSRLCLPTVPSFVGFEVWKPAFELFPDELDVSSVGSSGAGAPPITHLENMRCPVNLMQLLEPYCPPYNSEVAALRLIDAGNEWFSGIQKARRQMLMWCLRRGLPGGRVPTNARKLGDSDGDCDKTETSEEVQRALEAMDSESLSTNSSVLDSDCDETWERVDLPYNDASCDDDEFDNNKSCKKSEEGNEEDDVVGAACVLLQTLLGRAVYSDFKRRKLESDAASISMEKEVCEISSTETGEDVINVESDELESETNTTHSGLDQRSPQALQSTTPGNTEVSVKSPPSNRHRSVTALVDSTPQLEHPWTVGCPGEPSDTNKNGIDLRVKNQTESKSTVSAMPHRESVEAGPLVVPPSSSLQFDRYQTFTPYKVPLPVNASTQSPLRDGDEKMISTGTFHSSKDPAINITTVGTPPFASFKSSQEQPVFSGGDKLPSTVQRAVTSSSGSERERKRRIRAPDEEGVEVEREGDNKVPLQRPRLEQVVTPQETKYDCTTAYLEGSVTPVKGTKLDVAVTAPTGRSLTYRDVIKLHLLRKRRKEGKGEQKGDYELRHNHLRKVDEICYSFSNTCALLSGAETVNNCAPLWVAAFTKYLLNFYTASCSDAAACRLIADVICQDPHALALAGWLCHGFTPSMGTYVDQFQVHMPAVPILRLTSRIVVIGTDARGVSNKYYENGSFHDSVWCDSSLAHCSLTPVPSLWHGSISLGRCVAAALLSHEEKEQFIVSGTTGVQLLTTSRLFGHGLEESESDQIGLWEQLHSLRTTSLSSSAAVWRLLSSTAAARRRPFAHDAMQMRLYTQISLHAVNFEEVNPSYPPRENSVSTADSANEEACHSQRDHFEHSSEYLTVIIALDLTNPGEYETGMESIRCLLNQVWEGRVTVAGFIVVLRAETAEEGRRKKRDVEELFRVLWREAGITEIKRNSSTQDGEQDETGVARDEEFPAWRGDYQKTIRETVIRSKGDVTMPPLIPRLSKEQPCQTARMRYWVKDGDTTHRSCNNGNSCGCALDSCRQIGDLVSSNVSLPSGAPEPLTLVLPTNFTVSGVKGRHGSALRQCGDKSVNATNDVLNNMEELSTVLCRAVSSLLDNYEKRWQECLRTGCSPVAGKDSRNSRGNGAPVTIN</sequence>
<feature type="region of interest" description="Disordered" evidence="1">
    <location>
        <begin position="664"/>
        <end position="720"/>
    </location>
</feature>
<feature type="compositionally biased region" description="Polar residues" evidence="1">
    <location>
        <begin position="684"/>
        <end position="717"/>
    </location>
</feature>
<dbReference type="PANTHER" id="PTHR12436:SF3">
    <property type="entry name" value="GERMINAL-CENTER ASSOCIATED NUCLEAR PROTEIN"/>
    <property type="match status" value="1"/>
</dbReference>
<gene>
    <name evidence="2" type="ORF">TVY486_0600350</name>
</gene>
<dbReference type="InterPro" id="IPR045107">
    <property type="entry name" value="SAC3/GANP/THP3"/>
</dbReference>
<feature type="region of interest" description="Disordered" evidence="1">
    <location>
        <begin position="848"/>
        <end position="901"/>
    </location>
</feature>
<evidence type="ECO:0000313" key="2">
    <source>
        <dbReference type="EMBL" id="CCC48244.1"/>
    </source>
</evidence>
<dbReference type="EMBL" id="HE573022">
    <property type="protein sequence ID" value="CCC48244.1"/>
    <property type="molecule type" value="Genomic_DNA"/>
</dbReference>
<dbReference type="Gene3D" id="1.25.40.990">
    <property type="match status" value="2"/>
</dbReference>
<evidence type="ECO:0000256" key="1">
    <source>
        <dbReference type="SAM" id="MobiDB-lite"/>
    </source>
</evidence>
<protein>
    <submittedName>
        <fullName evidence="2">Uncharacterized protein</fullName>
    </submittedName>
</protein>
<proteinExistence type="predicted"/>
<reference evidence="2" key="1">
    <citation type="journal article" date="2012" name="Proc. Natl. Acad. Sci. U.S.A.">
        <title>Antigenic diversity is generated by distinct evolutionary mechanisms in African trypanosome species.</title>
        <authorList>
            <person name="Jackson A.P."/>
            <person name="Berry A."/>
            <person name="Aslett M."/>
            <person name="Allison H.C."/>
            <person name="Burton P."/>
            <person name="Vavrova-Anderson J."/>
            <person name="Brown R."/>
            <person name="Browne H."/>
            <person name="Corton N."/>
            <person name="Hauser H."/>
            <person name="Gamble J."/>
            <person name="Gilderthorp R."/>
            <person name="Marcello L."/>
            <person name="McQuillan J."/>
            <person name="Otto T.D."/>
            <person name="Quail M.A."/>
            <person name="Sanders M.J."/>
            <person name="van Tonder A."/>
            <person name="Ginger M.L."/>
            <person name="Field M.C."/>
            <person name="Barry J.D."/>
            <person name="Hertz-Fowler C."/>
            <person name="Berriman M."/>
        </authorList>
    </citation>
    <scope>NUCLEOTIDE SEQUENCE</scope>
    <source>
        <strain evidence="2">Y486</strain>
    </source>
</reference>
<feature type="compositionally biased region" description="Basic and acidic residues" evidence="1">
    <location>
        <begin position="886"/>
        <end position="901"/>
    </location>
</feature>
<name>G0TWA6_TRYVY</name>
<dbReference type="GO" id="GO:0070390">
    <property type="term" value="C:transcription export complex 2"/>
    <property type="evidence" value="ECO:0007669"/>
    <property type="project" value="TreeGrafter"/>
</dbReference>